<evidence type="ECO:0000313" key="4">
    <source>
        <dbReference type="Proteomes" id="UP000075901"/>
    </source>
</evidence>
<dbReference type="SUPFAM" id="SSF52075">
    <property type="entry name" value="Outer arm dynein light chain 1"/>
    <property type="match status" value="1"/>
</dbReference>
<evidence type="ECO:0000256" key="2">
    <source>
        <dbReference type="ARBA" id="ARBA00022737"/>
    </source>
</evidence>
<dbReference type="VEuPathDB" id="VectorBase:AMAM002238"/>
<sequence>MSSSRLEVLNLCSNRIEHFDLDVLRTFPGLKELLLQRNKIVRIAGSVYLPALVTLHAKQNLLSELNLTGCNCSSLLSVYASQNKLSNFPLLGDTVSGLQVLDLNYNQLTACNATELKKQPNLSTLLISNNALKSFSIENNET</sequence>
<keyword evidence="1" id="KW-0433">Leucine-rich repeat</keyword>
<dbReference type="Gene3D" id="3.80.10.10">
    <property type="entry name" value="Ribonuclease Inhibitor"/>
    <property type="match status" value="1"/>
</dbReference>
<protein>
    <submittedName>
        <fullName evidence="3">Uncharacterized protein</fullName>
    </submittedName>
</protein>
<reference evidence="3" key="2">
    <citation type="submission" date="2020-05" db="UniProtKB">
        <authorList>
            <consortium name="EnsemblMetazoa"/>
        </authorList>
    </citation>
    <scope>IDENTIFICATION</scope>
    <source>
        <strain evidence="3">maculatus3</strain>
    </source>
</reference>
<keyword evidence="2" id="KW-0677">Repeat</keyword>
<dbReference type="InterPro" id="IPR001611">
    <property type="entry name" value="Leu-rich_rpt"/>
</dbReference>
<evidence type="ECO:0000313" key="3">
    <source>
        <dbReference type="EnsemblMetazoa" id="AMAM002238-PA"/>
    </source>
</evidence>
<reference evidence="4" key="1">
    <citation type="submission" date="2013-09" db="EMBL/GenBank/DDBJ databases">
        <title>The Genome Sequence of Anopheles maculatus species B.</title>
        <authorList>
            <consortium name="The Broad Institute Genomics Platform"/>
            <person name="Neafsey D.E."/>
            <person name="Besansky N."/>
            <person name="Howell P."/>
            <person name="Walton C."/>
            <person name="Young S.K."/>
            <person name="Zeng Q."/>
            <person name="Gargeya S."/>
            <person name="Fitzgerald M."/>
            <person name="Haas B."/>
            <person name="Abouelleil A."/>
            <person name="Allen A.W."/>
            <person name="Alvarado L."/>
            <person name="Arachchi H.M."/>
            <person name="Berlin A.M."/>
            <person name="Chapman S.B."/>
            <person name="Gainer-Dewar J."/>
            <person name="Goldberg J."/>
            <person name="Griggs A."/>
            <person name="Gujja S."/>
            <person name="Hansen M."/>
            <person name="Howarth C."/>
            <person name="Imamovic A."/>
            <person name="Ireland A."/>
            <person name="Larimer J."/>
            <person name="McCowan C."/>
            <person name="Murphy C."/>
            <person name="Pearson M."/>
            <person name="Poon T.W."/>
            <person name="Priest M."/>
            <person name="Roberts A."/>
            <person name="Saif S."/>
            <person name="Shea T."/>
            <person name="Sisk P."/>
            <person name="Sykes S."/>
            <person name="Wortman J."/>
            <person name="Nusbaum C."/>
            <person name="Birren B."/>
        </authorList>
    </citation>
    <scope>NUCLEOTIDE SEQUENCE [LARGE SCALE GENOMIC DNA]</scope>
    <source>
        <strain evidence="4">maculatus3</strain>
    </source>
</reference>
<evidence type="ECO:0000256" key="1">
    <source>
        <dbReference type="ARBA" id="ARBA00022614"/>
    </source>
</evidence>
<name>A0A182S9A1_9DIPT</name>
<dbReference type="Proteomes" id="UP000075901">
    <property type="component" value="Unassembled WGS sequence"/>
</dbReference>
<dbReference type="GO" id="GO:0005737">
    <property type="term" value="C:cytoplasm"/>
    <property type="evidence" value="ECO:0007669"/>
    <property type="project" value="TreeGrafter"/>
</dbReference>
<dbReference type="AlphaFoldDB" id="A0A182S9A1"/>
<dbReference type="EnsemblMetazoa" id="AMAM002238-RA">
    <property type="protein sequence ID" value="AMAM002238-PA"/>
    <property type="gene ID" value="AMAM002238"/>
</dbReference>
<dbReference type="PANTHER" id="PTHR15454:SF56">
    <property type="entry name" value="PROTEIN PHOSPHATASE 1 REGULATORY SUBUNIT 7-RELATED"/>
    <property type="match status" value="1"/>
</dbReference>
<dbReference type="InterPro" id="IPR032675">
    <property type="entry name" value="LRR_dom_sf"/>
</dbReference>
<organism evidence="3 4">
    <name type="scientific">Anopheles maculatus</name>
    <dbReference type="NCBI Taxonomy" id="74869"/>
    <lineage>
        <taxon>Eukaryota</taxon>
        <taxon>Metazoa</taxon>
        <taxon>Ecdysozoa</taxon>
        <taxon>Arthropoda</taxon>
        <taxon>Hexapoda</taxon>
        <taxon>Insecta</taxon>
        <taxon>Pterygota</taxon>
        <taxon>Neoptera</taxon>
        <taxon>Endopterygota</taxon>
        <taxon>Diptera</taxon>
        <taxon>Nematocera</taxon>
        <taxon>Culicoidea</taxon>
        <taxon>Culicidae</taxon>
        <taxon>Anophelinae</taxon>
        <taxon>Anopheles</taxon>
        <taxon>Anopheles maculatus group</taxon>
    </lineage>
</organism>
<accession>A0A182S9A1</accession>
<proteinExistence type="predicted"/>
<dbReference type="Pfam" id="PF13855">
    <property type="entry name" value="LRR_8"/>
    <property type="match status" value="1"/>
</dbReference>
<keyword evidence="4" id="KW-1185">Reference proteome</keyword>
<dbReference type="PANTHER" id="PTHR15454">
    <property type="entry name" value="NISCHARIN RELATED"/>
    <property type="match status" value="1"/>
</dbReference>